<organism evidence="9 10">
    <name type="scientific">Bosea vaviloviae</name>
    <dbReference type="NCBI Taxonomy" id="1526658"/>
    <lineage>
        <taxon>Bacteria</taxon>
        <taxon>Pseudomonadati</taxon>
        <taxon>Pseudomonadota</taxon>
        <taxon>Alphaproteobacteria</taxon>
        <taxon>Hyphomicrobiales</taxon>
        <taxon>Boseaceae</taxon>
        <taxon>Bosea</taxon>
    </lineage>
</organism>
<comment type="subcellular location">
    <subcellularLocation>
        <location evidence="1">Cell membrane</location>
        <topology evidence="1">Multi-pass membrane protein</topology>
    </subcellularLocation>
</comment>
<keyword evidence="2" id="KW-1003">Cell membrane</keyword>
<evidence type="ECO:0000256" key="5">
    <source>
        <dbReference type="ARBA" id="ARBA00023136"/>
    </source>
</evidence>
<feature type="region of interest" description="Disordered" evidence="6">
    <location>
        <begin position="154"/>
        <end position="175"/>
    </location>
</feature>
<evidence type="ECO:0000256" key="4">
    <source>
        <dbReference type="ARBA" id="ARBA00022989"/>
    </source>
</evidence>
<dbReference type="GO" id="GO:0005886">
    <property type="term" value="C:plasma membrane"/>
    <property type="evidence" value="ECO:0007669"/>
    <property type="project" value="UniProtKB-SubCell"/>
</dbReference>
<dbReference type="Proteomes" id="UP000037822">
    <property type="component" value="Unassembled WGS sequence"/>
</dbReference>
<feature type="transmembrane region" description="Helical" evidence="7">
    <location>
        <begin position="271"/>
        <end position="288"/>
    </location>
</feature>
<evidence type="ECO:0000313" key="10">
    <source>
        <dbReference type="Proteomes" id="UP000037822"/>
    </source>
</evidence>
<reference evidence="9 10" key="1">
    <citation type="submission" date="2015-07" db="EMBL/GenBank/DDBJ databases">
        <title>Whole genome sequencing of Bosea vaviloviae isolated from cave pool.</title>
        <authorList>
            <person name="Tan N.E.H."/>
            <person name="Lee Y.P."/>
            <person name="Gan H.M."/>
            <person name="Barton H."/>
            <person name="Savka M.A."/>
        </authorList>
    </citation>
    <scope>NUCLEOTIDE SEQUENCE [LARGE SCALE GENOMIC DNA]</scope>
    <source>
        <strain evidence="9 10">SD260</strain>
    </source>
</reference>
<gene>
    <name evidence="9" type="ORF">AE618_23945</name>
</gene>
<dbReference type="InterPro" id="IPR003838">
    <property type="entry name" value="ABC3_permease_C"/>
</dbReference>
<name>A0A0N1F9D3_9HYPH</name>
<keyword evidence="3 7" id="KW-0812">Transmembrane</keyword>
<dbReference type="PANTHER" id="PTHR43738:SF2">
    <property type="entry name" value="ABC TRANSPORTER PERMEASE"/>
    <property type="match status" value="1"/>
</dbReference>
<evidence type="ECO:0000259" key="8">
    <source>
        <dbReference type="Pfam" id="PF02687"/>
    </source>
</evidence>
<feature type="domain" description="ABC3 transporter permease C-terminal" evidence="8">
    <location>
        <begin position="298"/>
        <end position="410"/>
    </location>
</feature>
<dbReference type="PANTHER" id="PTHR43738">
    <property type="entry name" value="ABC TRANSPORTER, MEMBRANE PROTEIN"/>
    <property type="match status" value="1"/>
</dbReference>
<dbReference type="AlphaFoldDB" id="A0A0N1F9D3"/>
<keyword evidence="5 7" id="KW-0472">Membrane</keyword>
<evidence type="ECO:0000256" key="1">
    <source>
        <dbReference type="ARBA" id="ARBA00004651"/>
    </source>
</evidence>
<accession>A0A0N1F9D3</accession>
<feature type="transmembrane region" description="Helical" evidence="7">
    <location>
        <begin position="294"/>
        <end position="315"/>
    </location>
</feature>
<evidence type="ECO:0000256" key="3">
    <source>
        <dbReference type="ARBA" id="ARBA00022692"/>
    </source>
</evidence>
<proteinExistence type="predicted"/>
<dbReference type="PATRIC" id="fig|1526658.3.peg.2968"/>
<protein>
    <recommendedName>
        <fullName evidence="8">ABC3 transporter permease C-terminal domain-containing protein</fullName>
    </recommendedName>
</protein>
<comment type="caution">
    <text evidence="9">The sequence shown here is derived from an EMBL/GenBank/DDBJ whole genome shotgun (WGS) entry which is preliminary data.</text>
</comment>
<keyword evidence="10" id="KW-1185">Reference proteome</keyword>
<evidence type="ECO:0000256" key="2">
    <source>
        <dbReference type="ARBA" id="ARBA00022475"/>
    </source>
</evidence>
<dbReference type="Pfam" id="PF02687">
    <property type="entry name" value="FtsX"/>
    <property type="match status" value="1"/>
</dbReference>
<feature type="transmembrane region" description="Helical" evidence="7">
    <location>
        <begin position="389"/>
        <end position="411"/>
    </location>
</feature>
<evidence type="ECO:0000313" key="9">
    <source>
        <dbReference type="EMBL" id="KPH75724.1"/>
    </source>
</evidence>
<keyword evidence="4 7" id="KW-1133">Transmembrane helix</keyword>
<sequence>MVWADLRALRWTALAIVALIAMAVAIGVAIGAQERALRKSSTVAAADFDLLIGAPGSQTQLLMSTIYLQLEAIPLMDGAVLKALAQDERVADFAPIAFGDVSRGYPIIGTTSAFAGRWGRIAPSEGRLFAAEGEAVVGADVRYKLGDRIAPSHAPAVQGRKAGEEDEDEAKHRHAGHDYTVVGRLPPLGSPWDRAILVPVESVWEVHGLGNGHAPGVERIGAPFDAETLPGVPAVVVKPRSVAGAYALRSHYRQSGAMALFTARSQYSQSGTMAFFPAEVLVGIYRALGDARGLLVLASTLNATLVLSSILLLLVAVAGLRRRRYAVLRAMGAPRLYVLLVIWLGMAALMALGCVAGLMLGVGAAGALAKAVEAQTGLRLAISVESPELLQVALLFVVGTVLSLLPAAASFRSPIATELRG</sequence>
<dbReference type="InterPro" id="IPR051125">
    <property type="entry name" value="ABC-4/HrtB_transporter"/>
</dbReference>
<feature type="transmembrane region" description="Helical" evidence="7">
    <location>
        <begin position="12"/>
        <end position="32"/>
    </location>
</feature>
<dbReference type="EMBL" id="LGSZ01000077">
    <property type="protein sequence ID" value="KPH75724.1"/>
    <property type="molecule type" value="Genomic_DNA"/>
</dbReference>
<evidence type="ECO:0000256" key="7">
    <source>
        <dbReference type="SAM" id="Phobius"/>
    </source>
</evidence>
<evidence type="ECO:0000256" key="6">
    <source>
        <dbReference type="SAM" id="MobiDB-lite"/>
    </source>
</evidence>
<feature type="transmembrane region" description="Helical" evidence="7">
    <location>
        <begin position="336"/>
        <end position="369"/>
    </location>
</feature>